<feature type="domain" description="PheRS DNA binding" evidence="2">
    <location>
        <begin position="141"/>
        <end position="175"/>
    </location>
</feature>
<gene>
    <name evidence="4" type="ORF">PR048_029684</name>
</gene>
<feature type="domain" description="PheRS DNA binding" evidence="3">
    <location>
        <begin position="177"/>
        <end position="209"/>
    </location>
</feature>
<evidence type="ECO:0000313" key="4">
    <source>
        <dbReference type="EMBL" id="KAJ8870661.1"/>
    </source>
</evidence>
<organism evidence="4 5">
    <name type="scientific">Dryococelus australis</name>
    <dbReference type="NCBI Taxonomy" id="614101"/>
    <lineage>
        <taxon>Eukaryota</taxon>
        <taxon>Metazoa</taxon>
        <taxon>Ecdysozoa</taxon>
        <taxon>Arthropoda</taxon>
        <taxon>Hexapoda</taxon>
        <taxon>Insecta</taxon>
        <taxon>Pterygota</taxon>
        <taxon>Neoptera</taxon>
        <taxon>Polyneoptera</taxon>
        <taxon>Phasmatodea</taxon>
        <taxon>Verophasmatodea</taxon>
        <taxon>Anareolatae</taxon>
        <taxon>Phasmatidae</taxon>
        <taxon>Eurycanthinae</taxon>
        <taxon>Dryococelus</taxon>
    </lineage>
</organism>
<dbReference type="EMBL" id="JARBHB010000013">
    <property type="protein sequence ID" value="KAJ8870661.1"/>
    <property type="molecule type" value="Genomic_DNA"/>
</dbReference>
<dbReference type="Proteomes" id="UP001159363">
    <property type="component" value="Chromosome 12"/>
</dbReference>
<dbReference type="Pfam" id="PF18552">
    <property type="entry name" value="PheRS_DBD1"/>
    <property type="match status" value="1"/>
</dbReference>
<reference evidence="4 5" key="1">
    <citation type="submission" date="2023-02" db="EMBL/GenBank/DDBJ databases">
        <title>LHISI_Scaffold_Assembly.</title>
        <authorList>
            <person name="Stuart O.P."/>
            <person name="Cleave R."/>
            <person name="Magrath M.J.L."/>
            <person name="Mikheyev A.S."/>
        </authorList>
    </citation>
    <scope>NUCLEOTIDE SEQUENCE [LARGE SCALE GENOMIC DNA]</scope>
    <source>
        <strain evidence="4">Daus_M_001</strain>
        <tissue evidence="4">Leg muscle</tissue>
    </source>
</reference>
<dbReference type="Pfam" id="PF18554">
    <property type="entry name" value="PheRS_DBD2"/>
    <property type="match status" value="1"/>
</dbReference>
<dbReference type="InterPro" id="IPR040586">
    <property type="entry name" value="PheRS_DBD2"/>
</dbReference>
<evidence type="ECO:0000259" key="2">
    <source>
        <dbReference type="Pfam" id="PF18553"/>
    </source>
</evidence>
<accession>A0ABQ9GGG9</accession>
<evidence type="ECO:0000259" key="1">
    <source>
        <dbReference type="Pfam" id="PF18552"/>
    </source>
</evidence>
<dbReference type="Pfam" id="PF18553">
    <property type="entry name" value="PheRS_DBD3"/>
    <property type="match status" value="1"/>
</dbReference>
<dbReference type="InterPro" id="IPR040724">
    <property type="entry name" value="PheRS_DBD1"/>
</dbReference>
<feature type="domain" description="PheRS DNA binding" evidence="1">
    <location>
        <begin position="1"/>
        <end position="59"/>
    </location>
</feature>
<dbReference type="InterPro" id="IPR040725">
    <property type="entry name" value="PheRS_DBD3"/>
</dbReference>
<keyword evidence="5" id="KW-1185">Reference proteome</keyword>
<protein>
    <submittedName>
        <fullName evidence="4">Uncharacterized protein</fullName>
    </submittedName>
</protein>
<dbReference type="InterPro" id="IPR045864">
    <property type="entry name" value="aa-tRNA-synth_II/BPL/LPL"/>
</dbReference>
<evidence type="ECO:0000259" key="3">
    <source>
        <dbReference type="Pfam" id="PF18554"/>
    </source>
</evidence>
<sequence>MSSDVCEQLLHYLDKTPSVNTIDLAGHIKEDHQTVIGAVKSLQSLGDVITVEPQSSKLWELTSEGRLVADKGSYEFHIFSAIAPDRGIPQDELMNGAAPEFKVGINGRSQTKPSDQQHRPAQFPLAKNPEVTWPGIEPKNVENFKVGFSKAMSSGWVMVDKSSGSSVVHRKVNTVVDTVCEDLRQIRDGFESQVAENFKQEYKKRKLLQQVVNGRWGQLCDLYSPEAWVGDPERFVLTTQVCRKYGVSLLAEADGCHEEVHGSLQVKKSYLLGKGVNFSTSVTKPETDLTPEMIATGSWRQKVFKPYNLDAMGVPPESGHLHPLLKVRAQFRQIFLEMG</sequence>
<proteinExistence type="predicted"/>
<dbReference type="Gene3D" id="1.10.10.2330">
    <property type="match status" value="2"/>
</dbReference>
<dbReference type="Gene3D" id="3.30.930.10">
    <property type="entry name" value="Bira Bifunctional Protein, Domain 2"/>
    <property type="match status" value="1"/>
</dbReference>
<evidence type="ECO:0000313" key="5">
    <source>
        <dbReference type="Proteomes" id="UP001159363"/>
    </source>
</evidence>
<dbReference type="Gene3D" id="3.30.1370.240">
    <property type="match status" value="1"/>
</dbReference>
<comment type="caution">
    <text evidence="4">The sequence shown here is derived from an EMBL/GenBank/DDBJ whole genome shotgun (WGS) entry which is preliminary data.</text>
</comment>
<name>A0ABQ9GGG9_9NEOP</name>